<proteinExistence type="predicted"/>
<name>A0A537JD09_9BACT</name>
<protein>
    <submittedName>
        <fullName evidence="1">Acetamidase</fullName>
    </submittedName>
</protein>
<comment type="caution">
    <text evidence="1">The sequence shown here is derived from an EMBL/GenBank/DDBJ whole genome shotgun (WGS) entry which is preliminary data.</text>
</comment>
<dbReference type="AlphaFoldDB" id="A0A537JD09"/>
<dbReference type="PANTHER" id="PTHR31891">
    <property type="entry name" value="FORMAMIDASE C869.04-RELATED"/>
    <property type="match status" value="1"/>
</dbReference>
<dbReference type="SUPFAM" id="SSF141130">
    <property type="entry name" value="Acetamidase/Formamidase-like"/>
    <property type="match status" value="1"/>
</dbReference>
<dbReference type="PANTHER" id="PTHR31891:SF1">
    <property type="entry name" value="FORMAMIDASE C869.04-RELATED"/>
    <property type="match status" value="1"/>
</dbReference>
<accession>A0A537JD09</accession>
<dbReference type="Gene3D" id="3.10.28.20">
    <property type="entry name" value="Acetamidase/Formamidase-like domains"/>
    <property type="match status" value="1"/>
</dbReference>
<dbReference type="GO" id="GO:0016811">
    <property type="term" value="F:hydrolase activity, acting on carbon-nitrogen (but not peptide) bonds, in linear amides"/>
    <property type="evidence" value="ECO:0007669"/>
    <property type="project" value="InterPro"/>
</dbReference>
<dbReference type="Gene3D" id="2.60.120.580">
    <property type="entry name" value="Acetamidase/Formamidase-like domains"/>
    <property type="match status" value="2"/>
</dbReference>
<dbReference type="Proteomes" id="UP000320048">
    <property type="component" value="Unassembled WGS sequence"/>
</dbReference>
<gene>
    <name evidence="1" type="ORF">E6H04_06655</name>
</gene>
<organism evidence="1 2">
    <name type="scientific">Candidatus Segetimicrobium genomatis</name>
    <dbReference type="NCBI Taxonomy" id="2569760"/>
    <lineage>
        <taxon>Bacteria</taxon>
        <taxon>Bacillati</taxon>
        <taxon>Candidatus Sysuimicrobiota</taxon>
        <taxon>Candidatus Sysuimicrobiia</taxon>
        <taxon>Candidatus Sysuimicrobiales</taxon>
        <taxon>Candidatus Segetimicrobiaceae</taxon>
        <taxon>Candidatus Segetimicrobium</taxon>
    </lineage>
</organism>
<evidence type="ECO:0000313" key="2">
    <source>
        <dbReference type="Proteomes" id="UP000320048"/>
    </source>
</evidence>
<evidence type="ECO:0000313" key="1">
    <source>
        <dbReference type="EMBL" id="TMI81437.1"/>
    </source>
</evidence>
<reference evidence="1 2" key="1">
    <citation type="journal article" date="2019" name="Nat. Microbiol.">
        <title>Mediterranean grassland soil C-N compound turnover is dependent on rainfall and depth, and is mediated by genomically divergent microorganisms.</title>
        <authorList>
            <person name="Diamond S."/>
            <person name="Andeer P.F."/>
            <person name="Li Z."/>
            <person name="Crits-Christoph A."/>
            <person name="Burstein D."/>
            <person name="Anantharaman K."/>
            <person name="Lane K.R."/>
            <person name="Thomas B.C."/>
            <person name="Pan C."/>
            <person name="Northen T.R."/>
            <person name="Banfield J.F."/>
        </authorList>
    </citation>
    <scope>NUCLEOTIDE SEQUENCE [LARGE SCALE GENOMIC DNA]</scope>
    <source>
        <strain evidence="1">NP_7</strain>
    </source>
</reference>
<sequence>MAATHYVARDRVHFTWDVRHEPAVEIESGDVVIVRTRDVSDDQITPASTTATLSTLDWKRVYPLAGPIGVRGARPGDTLAIEILDIHTEGWGWSAILPGLGLLADDFKEPYLRVFDLSDGDAAHFREDIAIPIEPFFGTMGVCPAGAVERPVMPPGTFGGNMDTRQLARGATLYLPVQVEGALFSCGDAHAAQGDGEVCVTGIEAPMYAALRLTLPHGPKIPAPQFLTPGPLVPRVNAGGWYGTTGVGGDVYRAAQDALRAMIAHLSTAYGLSGEDAYVLASLCVDLKISEIVDAGQYIVSALLPLAVFRNGARGAA</sequence>
<dbReference type="EMBL" id="VBAO01000172">
    <property type="protein sequence ID" value="TMI81437.1"/>
    <property type="molecule type" value="Genomic_DNA"/>
</dbReference>
<dbReference type="Pfam" id="PF03069">
    <property type="entry name" value="FmdA_AmdA"/>
    <property type="match status" value="2"/>
</dbReference>
<dbReference type="InterPro" id="IPR004304">
    <property type="entry name" value="FmdA_AmdA"/>
</dbReference>